<gene>
    <name evidence="2" type="ORF">UFOPK3268_00685</name>
</gene>
<evidence type="ECO:0000256" key="1">
    <source>
        <dbReference type="SAM" id="MobiDB-lite"/>
    </source>
</evidence>
<dbReference type="AlphaFoldDB" id="A0A6J7BYS7"/>
<dbReference type="EMBL" id="CAFBIZ010000069">
    <property type="protein sequence ID" value="CAB4848923.1"/>
    <property type="molecule type" value="Genomic_DNA"/>
</dbReference>
<reference evidence="2" key="1">
    <citation type="submission" date="2020-05" db="EMBL/GenBank/DDBJ databases">
        <authorList>
            <person name="Chiriac C."/>
            <person name="Salcher M."/>
            <person name="Ghai R."/>
            <person name="Kavagutti S V."/>
        </authorList>
    </citation>
    <scope>NUCLEOTIDE SEQUENCE</scope>
</reference>
<name>A0A6J7BYS7_9ZZZZ</name>
<feature type="region of interest" description="Disordered" evidence="1">
    <location>
        <begin position="20"/>
        <end position="39"/>
    </location>
</feature>
<accession>A0A6J7BYS7</accession>
<organism evidence="2">
    <name type="scientific">freshwater metagenome</name>
    <dbReference type="NCBI Taxonomy" id="449393"/>
    <lineage>
        <taxon>unclassified sequences</taxon>
        <taxon>metagenomes</taxon>
        <taxon>ecological metagenomes</taxon>
    </lineage>
</organism>
<protein>
    <submittedName>
        <fullName evidence="2">Unannotated protein</fullName>
    </submittedName>
</protein>
<evidence type="ECO:0000313" key="2">
    <source>
        <dbReference type="EMBL" id="CAB4848923.1"/>
    </source>
</evidence>
<proteinExistence type="predicted"/>
<sequence>MGVVNGPDDGYEKVALCNGTGVSADRTGDDVVGARAAPE</sequence>